<dbReference type="Pfam" id="PF14492">
    <property type="entry name" value="EFG_III"/>
    <property type="match status" value="1"/>
</dbReference>
<dbReference type="InterPro" id="IPR035650">
    <property type="entry name" value="Tet_C"/>
</dbReference>
<dbReference type="GO" id="GO:0005525">
    <property type="term" value="F:GTP binding"/>
    <property type="evidence" value="ECO:0007669"/>
    <property type="project" value="UniProtKB-KW"/>
</dbReference>
<evidence type="ECO:0000256" key="3">
    <source>
        <dbReference type="ARBA" id="ARBA00023134"/>
    </source>
</evidence>
<gene>
    <name evidence="7" type="ORF">EDD76_105250</name>
</gene>
<dbReference type="SMART" id="SM00889">
    <property type="entry name" value="EFG_IV"/>
    <property type="match status" value="1"/>
</dbReference>
<organism evidence="7 8">
    <name type="scientific">Kineothrix alysoides</name>
    <dbReference type="NCBI Taxonomy" id="1469948"/>
    <lineage>
        <taxon>Bacteria</taxon>
        <taxon>Bacillati</taxon>
        <taxon>Bacillota</taxon>
        <taxon>Clostridia</taxon>
        <taxon>Lachnospirales</taxon>
        <taxon>Lachnospiraceae</taxon>
        <taxon>Kineothrix</taxon>
    </lineage>
</organism>
<dbReference type="CDD" id="cd10912">
    <property type="entry name" value="PIN_YacP-like"/>
    <property type="match status" value="1"/>
</dbReference>
<evidence type="ECO:0000256" key="2">
    <source>
        <dbReference type="ARBA" id="ARBA00022917"/>
    </source>
</evidence>
<dbReference type="NCBIfam" id="TIGR00231">
    <property type="entry name" value="small_GTP"/>
    <property type="match status" value="1"/>
</dbReference>
<dbReference type="PROSITE" id="PS51722">
    <property type="entry name" value="G_TR_2"/>
    <property type="match status" value="1"/>
</dbReference>
<protein>
    <submittedName>
        <fullName evidence="7">Small GTP-binding protein</fullName>
    </submittedName>
</protein>
<dbReference type="CDD" id="cd03711">
    <property type="entry name" value="Tet_C"/>
    <property type="match status" value="1"/>
</dbReference>
<dbReference type="SUPFAM" id="SSF52540">
    <property type="entry name" value="P-loop containing nucleoside triphosphate hydrolases"/>
    <property type="match status" value="1"/>
</dbReference>
<evidence type="ECO:0000313" key="7">
    <source>
        <dbReference type="EMBL" id="TCL59073.1"/>
    </source>
</evidence>
<dbReference type="InterPro" id="IPR041095">
    <property type="entry name" value="EFG_II"/>
</dbReference>
<reference evidence="7 8" key="1">
    <citation type="submission" date="2019-03" db="EMBL/GenBank/DDBJ databases">
        <title>Genomic Encyclopedia of Type Strains, Phase IV (KMG-IV): sequencing the most valuable type-strain genomes for metagenomic binning, comparative biology and taxonomic classification.</title>
        <authorList>
            <person name="Goeker M."/>
        </authorList>
    </citation>
    <scope>NUCLEOTIDE SEQUENCE [LARGE SCALE GENOMIC DNA]</scope>
    <source>
        <strain evidence="7 8">DSM 100556</strain>
    </source>
</reference>
<evidence type="ECO:0000256" key="1">
    <source>
        <dbReference type="ARBA" id="ARBA00022741"/>
    </source>
</evidence>
<dbReference type="Proteomes" id="UP000295718">
    <property type="component" value="Unassembled WGS sequence"/>
</dbReference>
<accession>A0A4R1R179</accession>
<dbReference type="SMART" id="SM00838">
    <property type="entry name" value="EFG_C"/>
    <property type="match status" value="1"/>
</dbReference>
<dbReference type="Pfam" id="PF00679">
    <property type="entry name" value="EFG_C"/>
    <property type="match status" value="1"/>
</dbReference>
<dbReference type="InterPro" id="IPR005517">
    <property type="entry name" value="Transl_elong_EFG/EF2_IV"/>
</dbReference>
<dbReference type="InterPro" id="IPR027417">
    <property type="entry name" value="P-loop_NTPase"/>
</dbReference>
<dbReference type="GO" id="GO:0006412">
    <property type="term" value="P:translation"/>
    <property type="evidence" value="ECO:0007669"/>
    <property type="project" value="UniProtKB-KW"/>
</dbReference>
<dbReference type="SUPFAM" id="SSF50447">
    <property type="entry name" value="Translation proteins"/>
    <property type="match status" value="1"/>
</dbReference>
<name>A0A4R1R179_9FIRM</name>
<dbReference type="Gene3D" id="3.30.230.10">
    <property type="match status" value="1"/>
</dbReference>
<dbReference type="InterPro" id="IPR000640">
    <property type="entry name" value="EFG_V-like"/>
</dbReference>
<dbReference type="InterPro" id="IPR020568">
    <property type="entry name" value="Ribosomal_Su5_D2-typ_SF"/>
</dbReference>
<dbReference type="InterPro" id="IPR000795">
    <property type="entry name" value="T_Tr_GTP-bd_dom"/>
</dbReference>
<dbReference type="SUPFAM" id="SSF54980">
    <property type="entry name" value="EF-G C-terminal domain-like"/>
    <property type="match status" value="2"/>
</dbReference>
<keyword evidence="1" id="KW-0547">Nucleotide-binding</keyword>
<dbReference type="Pfam" id="PF03764">
    <property type="entry name" value="EFG_IV"/>
    <property type="match status" value="1"/>
</dbReference>
<dbReference type="EMBL" id="SLUO01000005">
    <property type="protein sequence ID" value="TCL59073.1"/>
    <property type="molecule type" value="Genomic_DNA"/>
</dbReference>
<keyword evidence="3" id="KW-0342">GTP-binding</keyword>
<dbReference type="InterPro" id="IPR010298">
    <property type="entry name" value="YacP-like"/>
</dbReference>
<dbReference type="Gene3D" id="3.30.70.240">
    <property type="match status" value="1"/>
</dbReference>
<evidence type="ECO:0000259" key="6">
    <source>
        <dbReference type="PROSITE" id="PS51722"/>
    </source>
</evidence>
<dbReference type="InterPro" id="IPR009000">
    <property type="entry name" value="Transl_B-barrel_sf"/>
</dbReference>
<dbReference type="Pfam" id="PF00009">
    <property type="entry name" value="GTP_EFTU"/>
    <property type="match status" value="1"/>
</dbReference>
<sequence length="893" mass="101033">MKELVIGILAHVDAGKTTLSEALLYESGGIRKMGRVDNKDAFLDTYFLERERGITIFSKQAVLEFGDMRLTLLDTPGHVDFSAEMERTLQVLDYAILVISGADGVQGHTQTLWRLLKKYQIPTFLFINKMDQNGTDKAALLAELKSRLEEGCICFEEETEAFYENIAMTDEKALNQFLEMGRVETEEIRGLILQRNLFPCYFGSALKLDGVESFLQGIETYTDRPRYSDTFGAKVFKIARDEQGNRLTFMKLTGGNLRTREVISGYLNGEIWEEKVNQIRIYSGEKYRTSEEVQAGCICAVTGLSKTRPGEGLGAEESSAQPVLEPVLTYRIDLPGDCDATVMLPKLRQLEEEDPQLHIAFDETLKEIQAKLMGEVQTEILKSLIKERFGVTVEFGTGNIVYKETIANRVEGVGHFEPLRHYAEVHLLLEPAQAGSGLSFEVSCSEDLLDRNWQRLVLTHLEEKEHKGVLIGAGITDMKITLVAGRAHQKHTEGGDFRQATYRALRQGLKEAQSVLLEPYYEFRLEVPEKLVGRAMTDIEKMCGTFGAPHAEGESAVLTGYAPVITMQDYSKEVTAYTKGCGRLFCTVKGYAPCHNAEEIIEKAGYDSEKDIENPTGSVFCAHGAGFTVSWDKVKEYMHVESRLSSPEKEEESEGRERKATSSEKEERWIGTEEVDAILERVLYANKKGKDDVRRGYRGSMKREERKPSVSSSPAVYEWKKPELKEEYLLVDGYNVIFAWEDLKELAMVSIDGARGKLMDILCNYQAIKRCKLIVVFDAYRVKGHDTEILDYHNIHVVYTKEAETADMYIEKFAHENGRKYKVTVATSDGLEQIIIRGQGCDLFSARELREEIEAANKKIKEDYSNKQPREKNYLFDSLPEDTAGEIDGLYRQ</sequence>
<evidence type="ECO:0000256" key="4">
    <source>
        <dbReference type="ARBA" id="ARBA00023251"/>
    </source>
</evidence>
<dbReference type="Gene3D" id="2.40.30.10">
    <property type="entry name" value="Translation factors"/>
    <property type="match status" value="1"/>
</dbReference>
<dbReference type="PANTHER" id="PTHR43261:SF1">
    <property type="entry name" value="RIBOSOME-RELEASING FACTOR 2, MITOCHONDRIAL"/>
    <property type="match status" value="1"/>
</dbReference>
<feature type="compositionally biased region" description="Basic and acidic residues" evidence="5">
    <location>
        <begin position="655"/>
        <end position="667"/>
    </location>
</feature>
<comment type="caution">
    <text evidence="7">The sequence shown here is derived from an EMBL/GenBank/DDBJ whole genome shotgun (WGS) entry which is preliminary data.</text>
</comment>
<dbReference type="PRINTS" id="PR01037">
    <property type="entry name" value="TCRTETOQM"/>
</dbReference>
<dbReference type="SUPFAM" id="SSF54211">
    <property type="entry name" value="Ribosomal protein S5 domain 2-like"/>
    <property type="match status" value="1"/>
</dbReference>
<dbReference type="PRINTS" id="PR00315">
    <property type="entry name" value="ELONGATNFCT"/>
</dbReference>
<dbReference type="PROSITE" id="PS00301">
    <property type="entry name" value="G_TR_1"/>
    <property type="match status" value="1"/>
</dbReference>
<dbReference type="InterPro" id="IPR005225">
    <property type="entry name" value="Small_GTP-bd"/>
</dbReference>
<dbReference type="STRING" id="1469948.GCA_000732725_01954"/>
<feature type="region of interest" description="Disordered" evidence="5">
    <location>
        <begin position="642"/>
        <end position="667"/>
    </location>
</feature>
<evidence type="ECO:0000256" key="5">
    <source>
        <dbReference type="SAM" id="MobiDB-lite"/>
    </source>
</evidence>
<proteinExistence type="predicted"/>
<keyword evidence="4" id="KW-0046">Antibiotic resistance</keyword>
<dbReference type="RefSeq" id="WP_031390650.1">
    <property type="nucleotide sequence ID" value="NZ_JPNB01000001.1"/>
</dbReference>
<dbReference type="GO" id="GO:0032790">
    <property type="term" value="P:ribosome disassembly"/>
    <property type="evidence" value="ECO:0007669"/>
    <property type="project" value="TreeGrafter"/>
</dbReference>
<dbReference type="Gene3D" id="3.40.50.300">
    <property type="entry name" value="P-loop containing nucleotide triphosphate hydrolases"/>
    <property type="match status" value="1"/>
</dbReference>
<evidence type="ECO:0000313" key="8">
    <source>
        <dbReference type="Proteomes" id="UP000295718"/>
    </source>
</evidence>
<dbReference type="Gene3D" id="3.30.70.870">
    <property type="entry name" value="Elongation Factor G (Translational Gtpase), domain 3"/>
    <property type="match status" value="1"/>
</dbReference>
<feature type="domain" description="Tr-type G" evidence="6">
    <location>
        <begin position="1"/>
        <end position="226"/>
    </location>
</feature>
<dbReference type="AlphaFoldDB" id="A0A4R1R179"/>
<dbReference type="GO" id="GO:0003924">
    <property type="term" value="F:GTPase activity"/>
    <property type="evidence" value="ECO:0007669"/>
    <property type="project" value="InterPro"/>
</dbReference>
<keyword evidence="2" id="KW-0648">Protein biosynthesis</keyword>
<dbReference type="PANTHER" id="PTHR43261">
    <property type="entry name" value="TRANSLATION ELONGATION FACTOR G-RELATED"/>
    <property type="match status" value="1"/>
</dbReference>
<dbReference type="GO" id="GO:0046677">
    <property type="term" value="P:response to antibiotic"/>
    <property type="evidence" value="ECO:0007669"/>
    <property type="project" value="UniProtKB-KW"/>
</dbReference>
<dbReference type="OrthoDB" id="9801472at2"/>
<dbReference type="InterPro" id="IPR035647">
    <property type="entry name" value="EFG_III/V"/>
</dbReference>
<keyword evidence="8" id="KW-1185">Reference proteome</keyword>
<dbReference type="InterPro" id="IPR014721">
    <property type="entry name" value="Ribsml_uS5_D2-typ_fold_subgr"/>
</dbReference>
<dbReference type="Pfam" id="PF05991">
    <property type="entry name" value="NYN_YacP"/>
    <property type="match status" value="1"/>
</dbReference>
<dbReference type="InterPro" id="IPR031157">
    <property type="entry name" value="G_TR_CS"/>
</dbReference>